<evidence type="ECO:0008006" key="3">
    <source>
        <dbReference type="Google" id="ProtNLM"/>
    </source>
</evidence>
<keyword evidence="2" id="KW-1185">Reference proteome</keyword>
<dbReference type="Proteomes" id="UP000029518">
    <property type="component" value="Chromosome"/>
</dbReference>
<dbReference type="OrthoDB" id="2665022at2"/>
<proteinExistence type="predicted"/>
<dbReference type="AlphaFoldDB" id="A0A089L740"/>
<dbReference type="KEGG" id="pbd:PBOR_06415"/>
<dbReference type="RefSeq" id="WP_042210928.1">
    <property type="nucleotide sequence ID" value="NZ_CP009285.1"/>
</dbReference>
<protein>
    <recommendedName>
        <fullName evidence="3">DUF3619 family protein</fullName>
    </recommendedName>
</protein>
<dbReference type="EMBL" id="CP009285">
    <property type="protein sequence ID" value="AIQ56612.1"/>
    <property type="molecule type" value="Genomic_DNA"/>
</dbReference>
<evidence type="ECO:0000313" key="1">
    <source>
        <dbReference type="EMBL" id="AIQ56612.1"/>
    </source>
</evidence>
<sequence>MSNEQEDIKRRLDEELSRLSFSGQERVLQQTHPAAPLARLRALWNKELEIPLKPLGALSALLVAGALVLCYPQSGTPDQQARPLPAQGQRELIEAGGNTYWKDIYEQAVRRHEN</sequence>
<name>A0A089L740_PAEBO</name>
<accession>A0A089L740</accession>
<dbReference type="HOGENOM" id="CLU_2106559_0_0_9"/>
<reference evidence="1" key="1">
    <citation type="submission" date="2014-08" db="EMBL/GenBank/DDBJ databases">
        <title>Comparative genomics of the Paenibacillus odorifer group.</title>
        <authorList>
            <person name="den Bakker H.C."/>
            <person name="Tsai Y.-C.Y.-C."/>
            <person name="Martin N."/>
            <person name="Korlach J."/>
            <person name="Wiedmann M."/>
        </authorList>
    </citation>
    <scope>NUCLEOTIDE SEQUENCE [LARGE SCALE GENOMIC DNA]</scope>
    <source>
        <strain evidence="1">DSM 13188</strain>
    </source>
</reference>
<organism evidence="1 2">
    <name type="scientific">Paenibacillus borealis</name>
    <dbReference type="NCBI Taxonomy" id="160799"/>
    <lineage>
        <taxon>Bacteria</taxon>
        <taxon>Bacillati</taxon>
        <taxon>Bacillota</taxon>
        <taxon>Bacilli</taxon>
        <taxon>Bacillales</taxon>
        <taxon>Paenibacillaceae</taxon>
        <taxon>Paenibacillus</taxon>
    </lineage>
</organism>
<gene>
    <name evidence="1" type="ORF">PBOR_06415</name>
</gene>
<evidence type="ECO:0000313" key="2">
    <source>
        <dbReference type="Proteomes" id="UP000029518"/>
    </source>
</evidence>